<reference evidence="2 3" key="1">
    <citation type="journal article" date="2021" name="Nat. Commun.">
        <title>Incipient diploidization of the medicinal plant Perilla within 10,000 years.</title>
        <authorList>
            <person name="Zhang Y."/>
            <person name="Shen Q."/>
            <person name="Leng L."/>
            <person name="Zhang D."/>
            <person name="Chen S."/>
            <person name="Shi Y."/>
            <person name="Ning Z."/>
            <person name="Chen S."/>
        </authorList>
    </citation>
    <scope>NUCLEOTIDE SEQUENCE [LARGE SCALE GENOMIC DNA]</scope>
    <source>
        <strain evidence="3">cv. PC099</strain>
    </source>
</reference>
<gene>
    <name evidence="2" type="ORF">C2S53_005001</name>
</gene>
<organism evidence="2 3">
    <name type="scientific">Perilla frutescens var. hirtella</name>
    <name type="common">Perilla citriodora</name>
    <name type="synonym">Perilla setoyensis</name>
    <dbReference type="NCBI Taxonomy" id="608512"/>
    <lineage>
        <taxon>Eukaryota</taxon>
        <taxon>Viridiplantae</taxon>
        <taxon>Streptophyta</taxon>
        <taxon>Embryophyta</taxon>
        <taxon>Tracheophyta</taxon>
        <taxon>Spermatophyta</taxon>
        <taxon>Magnoliopsida</taxon>
        <taxon>eudicotyledons</taxon>
        <taxon>Gunneridae</taxon>
        <taxon>Pentapetalae</taxon>
        <taxon>asterids</taxon>
        <taxon>lamiids</taxon>
        <taxon>Lamiales</taxon>
        <taxon>Lamiaceae</taxon>
        <taxon>Nepetoideae</taxon>
        <taxon>Elsholtzieae</taxon>
        <taxon>Perilla</taxon>
    </lineage>
</organism>
<proteinExistence type="predicted"/>
<evidence type="ECO:0000313" key="2">
    <source>
        <dbReference type="EMBL" id="KAH6833053.1"/>
    </source>
</evidence>
<protein>
    <submittedName>
        <fullName evidence="2">Uncharacterized protein</fullName>
    </submittedName>
</protein>
<feature type="region of interest" description="Disordered" evidence="1">
    <location>
        <begin position="41"/>
        <end position="77"/>
    </location>
</feature>
<dbReference type="Proteomes" id="UP001190926">
    <property type="component" value="Unassembled WGS sequence"/>
</dbReference>
<feature type="region of interest" description="Disordered" evidence="1">
    <location>
        <begin position="1"/>
        <end position="23"/>
    </location>
</feature>
<evidence type="ECO:0000313" key="3">
    <source>
        <dbReference type="Proteomes" id="UP001190926"/>
    </source>
</evidence>
<accession>A0AAD4JFU6</accession>
<dbReference type="EMBL" id="SDAM02000060">
    <property type="protein sequence ID" value="KAH6833053.1"/>
    <property type="molecule type" value="Genomic_DNA"/>
</dbReference>
<dbReference type="AlphaFoldDB" id="A0AAD4JFU6"/>
<feature type="compositionally biased region" description="Low complexity" evidence="1">
    <location>
        <begin position="55"/>
        <end position="77"/>
    </location>
</feature>
<keyword evidence="3" id="KW-1185">Reference proteome</keyword>
<feature type="compositionally biased region" description="Polar residues" evidence="1">
    <location>
        <begin position="42"/>
        <end position="54"/>
    </location>
</feature>
<sequence length="77" mass="8425">MMHQQRNGNYSGLQLQPRPNGSQQHIINASHVNAAQLGREAMQQQQLNLQSYAGTPTSHFSSSSNFPESTSPMGDQA</sequence>
<name>A0AAD4JFU6_PERFH</name>
<evidence type="ECO:0000256" key="1">
    <source>
        <dbReference type="SAM" id="MobiDB-lite"/>
    </source>
</evidence>
<comment type="caution">
    <text evidence="2">The sequence shown here is derived from an EMBL/GenBank/DDBJ whole genome shotgun (WGS) entry which is preliminary data.</text>
</comment>